<sequence length="90" mass="10508">MNTPDKKNMKHECPHQQECLQLLQSILDGEATTEQKDRFMGHHLEECMPCYQNYHLEVAIRDLLKKKCSNEAPQDLVDSIKQKVIQNLSK</sequence>
<gene>
    <name evidence="1" type="ORF">SanaruYs_26390</name>
</gene>
<keyword evidence="2" id="KW-1185">Reference proteome</keyword>
<dbReference type="OrthoDB" id="965693at2"/>
<comment type="caution">
    <text evidence="1">The sequence shown here is derived from an EMBL/GenBank/DDBJ whole genome shotgun (WGS) entry which is preliminary data.</text>
</comment>
<evidence type="ECO:0000313" key="1">
    <source>
        <dbReference type="EMBL" id="GCC52402.1"/>
    </source>
</evidence>
<dbReference type="Proteomes" id="UP000288227">
    <property type="component" value="Unassembled WGS sequence"/>
</dbReference>
<reference evidence="1 2" key="1">
    <citation type="submission" date="2018-11" db="EMBL/GenBank/DDBJ databases">
        <title>Chryseotalea sanarue gen. nov., sp., nov., a member of the family Cytophagaceae, isolated from a brackish lake in Hamamatsu Japan.</title>
        <authorList>
            <person name="Maejima Y."/>
            <person name="Iino T."/>
            <person name="Muraguchi Y."/>
            <person name="Fukuda K."/>
            <person name="Ohkuma M."/>
            <person name="Moriuchi R."/>
            <person name="Dohra H."/>
            <person name="Kimbara K."/>
            <person name="Shintani M."/>
        </authorList>
    </citation>
    <scope>NUCLEOTIDE SEQUENCE [LARGE SCALE GENOMIC DNA]</scope>
    <source>
        <strain evidence="1 2">Ys</strain>
    </source>
</reference>
<evidence type="ECO:0000313" key="2">
    <source>
        <dbReference type="Proteomes" id="UP000288227"/>
    </source>
</evidence>
<protein>
    <recommendedName>
        <fullName evidence="3">Mycothiol system anti-sigma-R factor</fullName>
    </recommendedName>
</protein>
<accession>A0A401UC01</accession>
<evidence type="ECO:0008006" key="3">
    <source>
        <dbReference type="Google" id="ProtNLM"/>
    </source>
</evidence>
<name>A0A401UC01_9BACT</name>
<dbReference type="RefSeq" id="WP_127123062.1">
    <property type="nucleotide sequence ID" value="NZ_BHXQ01000005.1"/>
</dbReference>
<proteinExistence type="predicted"/>
<dbReference type="EMBL" id="BHXQ01000005">
    <property type="protein sequence ID" value="GCC52402.1"/>
    <property type="molecule type" value="Genomic_DNA"/>
</dbReference>
<organism evidence="1 2">
    <name type="scientific">Chryseotalea sanaruensis</name>
    <dbReference type="NCBI Taxonomy" id="2482724"/>
    <lineage>
        <taxon>Bacteria</taxon>
        <taxon>Pseudomonadati</taxon>
        <taxon>Bacteroidota</taxon>
        <taxon>Cytophagia</taxon>
        <taxon>Cytophagales</taxon>
        <taxon>Chryseotaleaceae</taxon>
        <taxon>Chryseotalea</taxon>
    </lineage>
</organism>
<dbReference type="AlphaFoldDB" id="A0A401UC01"/>